<evidence type="ECO:0000313" key="2">
    <source>
        <dbReference type="EMBL" id="CAA6810185.1"/>
    </source>
</evidence>
<dbReference type="InterPro" id="IPR010869">
    <property type="entry name" value="DUF1501"/>
</dbReference>
<dbReference type="Pfam" id="PF07394">
    <property type="entry name" value="DUF1501"/>
    <property type="match status" value="1"/>
</dbReference>
<dbReference type="EMBL" id="CACVAV010000162">
    <property type="protein sequence ID" value="CAA6810185.1"/>
    <property type="molecule type" value="Genomic_DNA"/>
</dbReference>
<gene>
    <name evidence="2" type="ORF">HELGO_WM36582</name>
</gene>
<name>A0A6S6T015_9GAMM</name>
<feature type="chain" id="PRO_5027759437" evidence="1">
    <location>
        <begin position="37"/>
        <end position="543"/>
    </location>
</feature>
<reference evidence="2" key="1">
    <citation type="submission" date="2020-01" db="EMBL/GenBank/DDBJ databases">
        <authorList>
            <person name="Meier V. D."/>
            <person name="Meier V D."/>
        </authorList>
    </citation>
    <scope>NUCLEOTIDE SEQUENCE</scope>
    <source>
        <strain evidence="2">HLG_WM_MAG_08</strain>
    </source>
</reference>
<keyword evidence="1" id="KW-0732">Signal</keyword>
<accession>A0A6S6T015</accession>
<evidence type="ECO:0000256" key="1">
    <source>
        <dbReference type="SAM" id="SignalP"/>
    </source>
</evidence>
<feature type="signal peptide" evidence="1">
    <location>
        <begin position="1"/>
        <end position="36"/>
    </location>
</feature>
<sequence length="543" mass="58193">MQRNNKLNRRNFMKFLLGSSALGAAGQLGFMTQAQAATPAFSDYKALVCIFMKGGNDSFNMLIPMGADPANSYDTYAGIRGNLAVSQNPLNAAMLASGTLGNGSNNPYYAGGSLEDAYRAGIYDLSDQGMGLGVNGVMPELAQLISTNQASVMANIGTLVRPVSRAEIQAKTADLPVFLFAHNHQQRILQTGQADNLGDIGWAGKIADYWQGVNGSSPFGMNISYAGNNRMLIGKESSPLVLNAGKPPRLSEMVNGGSHADKDRIALFKALQGRENTSATGNLSFESSKAFNSDDPLQRLYGDMLDKSYSTFEELYQVWNENDVGYQSTGPYGESLFANPGNADLGLVTNTSGRLIAQLESVAKMIHLSASGAFGNIPFKRQVFMVDLGGFDTHSAQLSKHPLLLRELSMGLWKFQKAMDELGHANKVTTFSMSDFGRSMSNNGDGTDHAWGGHHIVMGGDGQSAPGNLQGGQMLGSLPDIRLGGNDDHKEKGRIIPSTSQDQLNATLCRWFGVDESMLAGVFPNLANFADTGNSPYLDDLFA</sequence>
<protein>
    <submittedName>
        <fullName evidence="2">Oligopeptide ABC transporter, periplasmic oligopeptide-binding protein OppA (TC 3.A.1.5.1)</fullName>
    </submittedName>
</protein>
<organism evidence="2">
    <name type="scientific">uncultured Thiotrichaceae bacterium</name>
    <dbReference type="NCBI Taxonomy" id="298394"/>
    <lineage>
        <taxon>Bacteria</taxon>
        <taxon>Pseudomonadati</taxon>
        <taxon>Pseudomonadota</taxon>
        <taxon>Gammaproteobacteria</taxon>
        <taxon>Thiotrichales</taxon>
        <taxon>Thiotrichaceae</taxon>
        <taxon>environmental samples</taxon>
    </lineage>
</organism>
<dbReference type="PANTHER" id="PTHR43737:SF1">
    <property type="entry name" value="DUF1501 DOMAIN-CONTAINING PROTEIN"/>
    <property type="match status" value="1"/>
</dbReference>
<dbReference type="AlphaFoldDB" id="A0A6S6T015"/>
<dbReference type="InterPro" id="IPR006311">
    <property type="entry name" value="TAT_signal"/>
</dbReference>
<dbReference type="PANTHER" id="PTHR43737">
    <property type="entry name" value="BLL7424 PROTEIN"/>
    <property type="match status" value="1"/>
</dbReference>
<proteinExistence type="predicted"/>
<dbReference type="PROSITE" id="PS51318">
    <property type="entry name" value="TAT"/>
    <property type="match status" value="1"/>
</dbReference>